<keyword evidence="4" id="KW-0566">Pantothenate biosynthesis</keyword>
<dbReference type="SUPFAM" id="SSF48179">
    <property type="entry name" value="6-phosphogluconate dehydrogenase C-terminal domain-like"/>
    <property type="match status" value="1"/>
</dbReference>
<comment type="similarity">
    <text evidence="1 4">Belongs to the ketopantoate reductase family.</text>
</comment>
<dbReference type="Pfam" id="PF02558">
    <property type="entry name" value="ApbA"/>
    <property type="match status" value="1"/>
</dbReference>
<dbReference type="InterPro" id="IPR008927">
    <property type="entry name" value="6-PGluconate_DH-like_C_sf"/>
</dbReference>
<accession>A0ABS1MYT2</accession>
<evidence type="ECO:0000256" key="1">
    <source>
        <dbReference type="ARBA" id="ARBA00007870"/>
    </source>
</evidence>
<dbReference type="Proteomes" id="UP000629371">
    <property type="component" value="Unassembled WGS sequence"/>
</dbReference>
<feature type="domain" description="Ketopantoate reductase C-terminal" evidence="6">
    <location>
        <begin position="188"/>
        <end position="310"/>
    </location>
</feature>
<dbReference type="EMBL" id="JAERRI010000016">
    <property type="protein sequence ID" value="MBL1092932.1"/>
    <property type="molecule type" value="Genomic_DNA"/>
</dbReference>
<dbReference type="InterPro" id="IPR051402">
    <property type="entry name" value="KPR-Related"/>
</dbReference>
<feature type="domain" description="Ketopantoate reductase N-terminal" evidence="5">
    <location>
        <begin position="25"/>
        <end position="165"/>
    </location>
</feature>
<evidence type="ECO:0000259" key="6">
    <source>
        <dbReference type="Pfam" id="PF08546"/>
    </source>
</evidence>
<dbReference type="InterPro" id="IPR013332">
    <property type="entry name" value="KPR_N"/>
</dbReference>
<evidence type="ECO:0000256" key="2">
    <source>
        <dbReference type="ARBA" id="ARBA00022857"/>
    </source>
</evidence>
<reference evidence="7 8" key="1">
    <citation type="submission" date="2021-01" db="EMBL/GenBank/DDBJ databases">
        <title>WGS of actinomycetes isolated from Thailand.</title>
        <authorList>
            <person name="Thawai C."/>
        </authorList>
    </citation>
    <scope>NUCLEOTIDE SEQUENCE [LARGE SCALE GENOMIC DNA]</scope>
    <source>
        <strain evidence="7 8">CH9-7</strain>
    </source>
</reference>
<gene>
    <name evidence="7" type="ORF">JK360_26775</name>
</gene>
<dbReference type="InterPro" id="IPR013752">
    <property type="entry name" value="KPA_reductase"/>
</dbReference>
<dbReference type="Pfam" id="PF08546">
    <property type="entry name" value="ApbA_C"/>
    <property type="match status" value="1"/>
</dbReference>
<keyword evidence="2 4" id="KW-0521">NADP</keyword>
<dbReference type="GO" id="GO:0008677">
    <property type="term" value="F:2-dehydropantoate 2-reductase activity"/>
    <property type="evidence" value="ECO:0007669"/>
    <property type="project" value="UniProtKB-EC"/>
</dbReference>
<name>A0ABS1MYT2_9ACTN</name>
<dbReference type="NCBIfam" id="NF005091">
    <property type="entry name" value="PRK06522.2-2"/>
    <property type="match status" value="1"/>
</dbReference>
<evidence type="ECO:0000313" key="7">
    <source>
        <dbReference type="EMBL" id="MBL1092932.1"/>
    </source>
</evidence>
<keyword evidence="3 4" id="KW-0560">Oxidoreductase</keyword>
<dbReference type="Gene3D" id="3.40.50.720">
    <property type="entry name" value="NAD(P)-binding Rossmann-like Domain"/>
    <property type="match status" value="1"/>
</dbReference>
<evidence type="ECO:0000256" key="4">
    <source>
        <dbReference type="RuleBase" id="RU362068"/>
    </source>
</evidence>
<dbReference type="Gene3D" id="1.10.1040.10">
    <property type="entry name" value="N-(1-d-carboxylethyl)-l-norvaline Dehydrogenase, domain 2"/>
    <property type="match status" value="1"/>
</dbReference>
<comment type="caution">
    <text evidence="7">The sequence shown here is derived from an EMBL/GenBank/DDBJ whole genome shotgun (WGS) entry which is preliminary data.</text>
</comment>
<sequence length="320" mass="33789">MAQTPQATPRAAAAPDRAAAAPARVAVIGAGAIGGYVAALARWAGLDVTLCVRSPLRDLAVESGGEVRAAPVRIVTDPARVAPVDWVLLTTKAQDTASAEGWLRRLCGPDTAVAVLQNGLDQEARVVPLVPPGTAILPTVVYISAERIAPGRVRHHVASELHVPEGPLADRFAALLTGSGLRVHPVPDFTTAVWRKLFTNLAANPLTALLQQRIGVFADPEMAALSRDLLREAAAVARAEGADIGEADIARTLELYAHAPPDGGSSMLYDRLAGRPLEHEYLTGAVVRAAERHGIATPLNRMLLVLLRAVDRELRAGRRA</sequence>
<dbReference type="InterPro" id="IPR036291">
    <property type="entry name" value="NAD(P)-bd_dom_sf"/>
</dbReference>
<organism evidence="7 8">
    <name type="scientific">Streptomyces siderophoricus</name>
    <dbReference type="NCBI Taxonomy" id="2802281"/>
    <lineage>
        <taxon>Bacteria</taxon>
        <taxon>Bacillati</taxon>
        <taxon>Actinomycetota</taxon>
        <taxon>Actinomycetes</taxon>
        <taxon>Kitasatosporales</taxon>
        <taxon>Streptomycetaceae</taxon>
        <taxon>Streptomyces</taxon>
    </lineage>
</organism>
<keyword evidence="8" id="KW-1185">Reference proteome</keyword>
<comment type="catalytic activity">
    <reaction evidence="4">
        <text>(R)-pantoate + NADP(+) = 2-dehydropantoate + NADPH + H(+)</text>
        <dbReference type="Rhea" id="RHEA:16233"/>
        <dbReference type="ChEBI" id="CHEBI:11561"/>
        <dbReference type="ChEBI" id="CHEBI:15378"/>
        <dbReference type="ChEBI" id="CHEBI:15980"/>
        <dbReference type="ChEBI" id="CHEBI:57783"/>
        <dbReference type="ChEBI" id="CHEBI:58349"/>
        <dbReference type="EC" id="1.1.1.169"/>
    </reaction>
</comment>
<evidence type="ECO:0000313" key="8">
    <source>
        <dbReference type="Proteomes" id="UP000629371"/>
    </source>
</evidence>
<proteinExistence type="inferred from homology"/>
<evidence type="ECO:0000256" key="3">
    <source>
        <dbReference type="ARBA" id="ARBA00023002"/>
    </source>
</evidence>
<dbReference type="RefSeq" id="WP_201808409.1">
    <property type="nucleotide sequence ID" value="NZ_JAERRI010000016.1"/>
</dbReference>
<dbReference type="SUPFAM" id="SSF51735">
    <property type="entry name" value="NAD(P)-binding Rossmann-fold domains"/>
    <property type="match status" value="1"/>
</dbReference>
<dbReference type="PANTHER" id="PTHR21708:SF26">
    <property type="entry name" value="2-DEHYDROPANTOATE 2-REDUCTASE"/>
    <property type="match status" value="1"/>
</dbReference>
<dbReference type="NCBIfam" id="TIGR00745">
    <property type="entry name" value="apbA_panE"/>
    <property type="match status" value="1"/>
</dbReference>
<dbReference type="InterPro" id="IPR003710">
    <property type="entry name" value="ApbA"/>
</dbReference>
<comment type="pathway">
    <text evidence="4">Cofactor biosynthesis; (R)-pantothenate biosynthesis; (R)-pantoate from 3-methyl-2-oxobutanoate: step 2/2.</text>
</comment>
<evidence type="ECO:0000259" key="5">
    <source>
        <dbReference type="Pfam" id="PF02558"/>
    </source>
</evidence>
<comment type="function">
    <text evidence="4">Catalyzes the NADPH-dependent reduction of ketopantoate into pantoic acid.</text>
</comment>
<protein>
    <recommendedName>
        <fullName evidence="4">2-dehydropantoate 2-reductase</fullName>
        <ecNumber evidence="4">1.1.1.169</ecNumber>
    </recommendedName>
    <alternativeName>
        <fullName evidence="4">Ketopantoate reductase</fullName>
    </alternativeName>
</protein>
<dbReference type="PANTHER" id="PTHR21708">
    <property type="entry name" value="PROBABLE 2-DEHYDROPANTOATE 2-REDUCTASE"/>
    <property type="match status" value="1"/>
</dbReference>
<dbReference type="EC" id="1.1.1.169" evidence="4"/>
<dbReference type="InterPro" id="IPR013328">
    <property type="entry name" value="6PGD_dom2"/>
</dbReference>